<proteinExistence type="predicted"/>
<evidence type="ECO:0000313" key="2">
    <source>
        <dbReference type="EMBL" id="BAT05890.1"/>
    </source>
</evidence>
<feature type="region of interest" description="Disordered" evidence="1">
    <location>
        <begin position="1"/>
        <end position="28"/>
    </location>
</feature>
<feature type="non-terminal residue" evidence="2">
    <location>
        <position position="1"/>
    </location>
</feature>
<reference evidence="2 3" key="3">
    <citation type="journal article" date="2013" name="Rice">
        <title>Improvement of the Oryza sativa Nipponbare reference genome using next generation sequence and optical map data.</title>
        <authorList>
            <person name="Kawahara Y."/>
            <person name="de la Bastide M."/>
            <person name="Hamilton J.P."/>
            <person name="Kanamori H."/>
            <person name="McCombie W.R."/>
            <person name="Ouyang S."/>
            <person name="Schwartz D.C."/>
            <person name="Tanaka T."/>
            <person name="Wu J."/>
            <person name="Zhou S."/>
            <person name="Childs K.L."/>
            <person name="Davidson R.M."/>
            <person name="Lin H."/>
            <person name="Quesada-Ocampo L."/>
            <person name="Vaillancourt B."/>
            <person name="Sakai H."/>
            <person name="Lee S.S."/>
            <person name="Kim J."/>
            <person name="Numa H."/>
            <person name="Itoh T."/>
            <person name="Buell C.R."/>
            <person name="Matsumoto T."/>
        </authorList>
    </citation>
    <scope>NUCLEOTIDE SEQUENCE [LARGE SCALE GENOMIC DNA]</scope>
    <source>
        <strain evidence="3">cv. Nipponbare</strain>
    </source>
</reference>
<accession>A0A0N7KQ07</accession>
<sequence length="92" mass="9996">LLSTVPPLSDRASGRRRHPPCLSSATPPHGLPFSLCGGSSSLSFSHVWRDLSHLKPCSSPSFSGDVWQLAATSSLLAQRWLARWRQATTLSQ</sequence>
<gene>
    <name evidence="2" type="ordered locus">Os08g0476700</name>
    <name evidence="2" type="ORF">OSNPB_080476700</name>
</gene>
<evidence type="ECO:0000313" key="3">
    <source>
        <dbReference type="Proteomes" id="UP000059680"/>
    </source>
</evidence>
<dbReference type="InParanoid" id="A0A0N7KQ07"/>
<dbReference type="PaxDb" id="39947-A0A0N7KQ07"/>
<protein>
    <submittedName>
        <fullName evidence="2">Os08g0476700 protein</fullName>
    </submittedName>
</protein>
<dbReference type="Gramene" id="Os08t0476700-01">
    <property type="protein sequence ID" value="Os08t0476700-01"/>
    <property type="gene ID" value="Os08g0476700"/>
</dbReference>
<dbReference type="Proteomes" id="UP000059680">
    <property type="component" value="Chromosome 8"/>
</dbReference>
<dbReference type="AlphaFoldDB" id="A0A0N7KQ07"/>
<dbReference type="EMBL" id="AP014964">
    <property type="protein sequence ID" value="BAT05890.1"/>
    <property type="molecule type" value="Genomic_DNA"/>
</dbReference>
<evidence type="ECO:0000256" key="1">
    <source>
        <dbReference type="SAM" id="MobiDB-lite"/>
    </source>
</evidence>
<keyword evidence="3" id="KW-1185">Reference proteome</keyword>
<reference evidence="3" key="1">
    <citation type="journal article" date="2005" name="Nature">
        <title>The map-based sequence of the rice genome.</title>
        <authorList>
            <consortium name="International rice genome sequencing project (IRGSP)"/>
            <person name="Matsumoto T."/>
            <person name="Wu J."/>
            <person name="Kanamori H."/>
            <person name="Katayose Y."/>
            <person name="Fujisawa M."/>
            <person name="Namiki N."/>
            <person name="Mizuno H."/>
            <person name="Yamamoto K."/>
            <person name="Antonio B.A."/>
            <person name="Baba T."/>
            <person name="Sakata K."/>
            <person name="Nagamura Y."/>
            <person name="Aoki H."/>
            <person name="Arikawa K."/>
            <person name="Arita K."/>
            <person name="Bito T."/>
            <person name="Chiden Y."/>
            <person name="Fujitsuka N."/>
            <person name="Fukunaka R."/>
            <person name="Hamada M."/>
            <person name="Harada C."/>
            <person name="Hayashi A."/>
            <person name="Hijishita S."/>
            <person name="Honda M."/>
            <person name="Hosokawa S."/>
            <person name="Ichikawa Y."/>
            <person name="Idonuma A."/>
            <person name="Iijima M."/>
            <person name="Ikeda M."/>
            <person name="Ikeno M."/>
            <person name="Ito K."/>
            <person name="Ito S."/>
            <person name="Ito T."/>
            <person name="Ito Y."/>
            <person name="Ito Y."/>
            <person name="Iwabuchi A."/>
            <person name="Kamiya K."/>
            <person name="Karasawa W."/>
            <person name="Kurita K."/>
            <person name="Katagiri S."/>
            <person name="Kikuta A."/>
            <person name="Kobayashi H."/>
            <person name="Kobayashi N."/>
            <person name="Machita K."/>
            <person name="Maehara T."/>
            <person name="Masukawa M."/>
            <person name="Mizubayashi T."/>
            <person name="Mukai Y."/>
            <person name="Nagasaki H."/>
            <person name="Nagata Y."/>
            <person name="Naito S."/>
            <person name="Nakashima M."/>
            <person name="Nakama Y."/>
            <person name="Nakamichi Y."/>
            <person name="Nakamura M."/>
            <person name="Meguro A."/>
            <person name="Negishi M."/>
            <person name="Ohta I."/>
            <person name="Ohta T."/>
            <person name="Okamoto M."/>
            <person name="Ono N."/>
            <person name="Saji S."/>
            <person name="Sakaguchi M."/>
            <person name="Sakai K."/>
            <person name="Shibata M."/>
            <person name="Shimokawa T."/>
            <person name="Song J."/>
            <person name="Takazaki Y."/>
            <person name="Terasawa K."/>
            <person name="Tsugane M."/>
            <person name="Tsuji K."/>
            <person name="Ueda S."/>
            <person name="Waki K."/>
            <person name="Yamagata H."/>
            <person name="Yamamoto M."/>
            <person name="Yamamoto S."/>
            <person name="Yamane H."/>
            <person name="Yoshiki S."/>
            <person name="Yoshihara R."/>
            <person name="Yukawa K."/>
            <person name="Zhong H."/>
            <person name="Yano M."/>
            <person name="Yuan Q."/>
            <person name="Ouyang S."/>
            <person name="Liu J."/>
            <person name="Jones K.M."/>
            <person name="Gansberger K."/>
            <person name="Moffat K."/>
            <person name="Hill J."/>
            <person name="Bera J."/>
            <person name="Fadrosh D."/>
            <person name="Jin S."/>
            <person name="Johri S."/>
            <person name="Kim M."/>
            <person name="Overton L."/>
            <person name="Reardon M."/>
            <person name="Tsitrin T."/>
            <person name="Vuong H."/>
            <person name="Weaver B."/>
            <person name="Ciecko A."/>
            <person name="Tallon L."/>
            <person name="Jackson J."/>
            <person name="Pai G."/>
            <person name="Aken S.V."/>
            <person name="Utterback T."/>
            <person name="Reidmuller S."/>
            <person name="Feldblyum T."/>
            <person name="Hsiao J."/>
            <person name="Zismann V."/>
            <person name="Iobst S."/>
            <person name="de Vazeille A.R."/>
            <person name="Buell C.R."/>
            <person name="Ying K."/>
            <person name="Li Y."/>
            <person name="Lu T."/>
            <person name="Huang Y."/>
            <person name="Zhao Q."/>
            <person name="Feng Q."/>
            <person name="Zhang L."/>
            <person name="Zhu J."/>
            <person name="Weng Q."/>
            <person name="Mu J."/>
            <person name="Lu Y."/>
            <person name="Fan D."/>
            <person name="Liu Y."/>
            <person name="Guan J."/>
            <person name="Zhang Y."/>
            <person name="Yu S."/>
            <person name="Liu X."/>
            <person name="Zhang Y."/>
            <person name="Hong G."/>
            <person name="Han B."/>
            <person name="Choisne N."/>
            <person name="Demange N."/>
            <person name="Orjeda G."/>
            <person name="Samain S."/>
            <person name="Cattolico L."/>
            <person name="Pelletier E."/>
            <person name="Couloux A."/>
            <person name="Segurens B."/>
            <person name="Wincker P."/>
            <person name="D'Hont A."/>
            <person name="Scarpelli C."/>
            <person name="Weissenbach J."/>
            <person name="Salanoubat M."/>
            <person name="Quetier F."/>
            <person name="Yu Y."/>
            <person name="Kim H.R."/>
            <person name="Rambo T."/>
            <person name="Currie J."/>
            <person name="Collura K."/>
            <person name="Luo M."/>
            <person name="Yang T."/>
            <person name="Ammiraju J.S.S."/>
            <person name="Engler F."/>
            <person name="Soderlund C."/>
            <person name="Wing R.A."/>
            <person name="Palmer L.E."/>
            <person name="de la Bastide M."/>
            <person name="Spiegel L."/>
            <person name="Nascimento L."/>
            <person name="Zutavern T."/>
            <person name="O'Shaughnessy A."/>
            <person name="Dike S."/>
            <person name="Dedhia N."/>
            <person name="Preston R."/>
            <person name="Balija V."/>
            <person name="McCombie W.R."/>
            <person name="Chow T."/>
            <person name="Chen H."/>
            <person name="Chung M."/>
            <person name="Chen C."/>
            <person name="Shaw J."/>
            <person name="Wu H."/>
            <person name="Hsiao K."/>
            <person name="Chao Y."/>
            <person name="Chu M."/>
            <person name="Cheng C."/>
            <person name="Hour A."/>
            <person name="Lee P."/>
            <person name="Lin S."/>
            <person name="Lin Y."/>
            <person name="Liou J."/>
            <person name="Liu S."/>
            <person name="Hsing Y."/>
            <person name="Raghuvanshi S."/>
            <person name="Mohanty A."/>
            <person name="Bharti A.K."/>
            <person name="Gaur A."/>
            <person name="Gupta V."/>
            <person name="Kumar D."/>
            <person name="Ravi V."/>
            <person name="Vij S."/>
            <person name="Kapur A."/>
            <person name="Khurana P."/>
            <person name="Khurana P."/>
            <person name="Khurana J.P."/>
            <person name="Tyagi A.K."/>
            <person name="Gaikwad K."/>
            <person name="Singh A."/>
            <person name="Dalal V."/>
            <person name="Srivastava S."/>
            <person name="Dixit A."/>
            <person name="Pal A.K."/>
            <person name="Ghazi I.A."/>
            <person name="Yadav M."/>
            <person name="Pandit A."/>
            <person name="Bhargava A."/>
            <person name="Sureshbabu K."/>
            <person name="Batra K."/>
            <person name="Sharma T.R."/>
            <person name="Mohapatra T."/>
            <person name="Singh N.K."/>
            <person name="Messing J."/>
            <person name="Nelson A.B."/>
            <person name="Fuks G."/>
            <person name="Kavchok S."/>
            <person name="Keizer G."/>
            <person name="Linton E."/>
            <person name="Llaca V."/>
            <person name="Song R."/>
            <person name="Tanyolac B."/>
            <person name="Young S."/>
            <person name="Ho-Il K."/>
            <person name="Hahn J.H."/>
            <person name="Sangsakoo G."/>
            <person name="Vanavichit A."/>
            <person name="de Mattos Luiz.A.T."/>
            <person name="Zimmer P.D."/>
            <person name="Malone G."/>
            <person name="Dellagostin O."/>
            <person name="de Oliveira A.C."/>
            <person name="Bevan M."/>
            <person name="Bancroft I."/>
            <person name="Minx P."/>
            <person name="Cordum H."/>
            <person name="Wilson R."/>
            <person name="Cheng Z."/>
            <person name="Jin W."/>
            <person name="Jiang J."/>
            <person name="Leong S.A."/>
            <person name="Iwama H."/>
            <person name="Gojobori T."/>
            <person name="Itoh T."/>
            <person name="Niimura Y."/>
            <person name="Fujii Y."/>
            <person name="Habara T."/>
            <person name="Sakai H."/>
            <person name="Sato Y."/>
            <person name="Wilson G."/>
            <person name="Kumar K."/>
            <person name="McCouch S."/>
            <person name="Juretic N."/>
            <person name="Hoen D."/>
            <person name="Wright S."/>
            <person name="Bruskiewich R."/>
            <person name="Bureau T."/>
            <person name="Miyao A."/>
            <person name="Hirochika H."/>
            <person name="Nishikawa T."/>
            <person name="Kadowaki K."/>
            <person name="Sugiura M."/>
            <person name="Burr B."/>
            <person name="Sasaki T."/>
        </authorList>
    </citation>
    <scope>NUCLEOTIDE SEQUENCE [LARGE SCALE GENOMIC DNA]</scope>
    <source>
        <strain evidence="3">cv. Nipponbare</strain>
    </source>
</reference>
<name>A0A0N7KQ07_ORYSJ</name>
<organism evidence="2 3">
    <name type="scientific">Oryza sativa subsp. japonica</name>
    <name type="common">Rice</name>
    <dbReference type="NCBI Taxonomy" id="39947"/>
    <lineage>
        <taxon>Eukaryota</taxon>
        <taxon>Viridiplantae</taxon>
        <taxon>Streptophyta</taxon>
        <taxon>Embryophyta</taxon>
        <taxon>Tracheophyta</taxon>
        <taxon>Spermatophyta</taxon>
        <taxon>Magnoliopsida</taxon>
        <taxon>Liliopsida</taxon>
        <taxon>Poales</taxon>
        <taxon>Poaceae</taxon>
        <taxon>BOP clade</taxon>
        <taxon>Oryzoideae</taxon>
        <taxon>Oryzeae</taxon>
        <taxon>Oryzinae</taxon>
        <taxon>Oryza</taxon>
        <taxon>Oryza sativa</taxon>
    </lineage>
</organism>
<reference evidence="2 3" key="2">
    <citation type="journal article" date="2013" name="Plant Cell Physiol.">
        <title>Rice Annotation Project Database (RAP-DB): an integrative and interactive database for rice genomics.</title>
        <authorList>
            <person name="Sakai H."/>
            <person name="Lee S.S."/>
            <person name="Tanaka T."/>
            <person name="Numa H."/>
            <person name="Kim J."/>
            <person name="Kawahara Y."/>
            <person name="Wakimoto H."/>
            <person name="Yang C.C."/>
            <person name="Iwamoto M."/>
            <person name="Abe T."/>
            <person name="Yamada Y."/>
            <person name="Muto A."/>
            <person name="Inokuchi H."/>
            <person name="Ikemura T."/>
            <person name="Matsumoto T."/>
            <person name="Sasaki T."/>
            <person name="Itoh T."/>
        </authorList>
    </citation>
    <scope>NUCLEOTIDE SEQUENCE [LARGE SCALE GENOMIC DNA]</scope>
    <source>
        <strain evidence="3">cv. Nipponbare</strain>
    </source>
</reference>